<accession>A4AAU7</accession>
<keyword evidence="4" id="KW-1185">Reference proteome</keyword>
<dbReference type="RefSeq" id="WP_023660120.1">
    <property type="nucleotide sequence ID" value="NZ_CM002299.1"/>
</dbReference>
<evidence type="ECO:0000313" key="4">
    <source>
        <dbReference type="Proteomes" id="UP000019205"/>
    </source>
</evidence>
<feature type="signal peptide" evidence="2">
    <location>
        <begin position="1"/>
        <end position="24"/>
    </location>
</feature>
<dbReference type="Pfam" id="PF13899">
    <property type="entry name" value="Thioredoxin_7"/>
    <property type="match status" value="1"/>
</dbReference>
<dbReference type="Gene3D" id="3.40.30.10">
    <property type="entry name" value="Glutaredoxin"/>
    <property type="match status" value="1"/>
</dbReference>
<evidence type="ECO:0000256" key="2">
    <source>
        <dbReference type="SAM" id="SignalP"/>
    </source>
</evidence>
<dbReference type="Proteomes" id="UP000019205">
    <property type="component" value="Chromosome"/>
</dbReference>
<gene>
    <name evidence="3" type="ORF">KT71_10979</name>
</gene>
<feature type="compositionally biased region" description="Basic and acidic residues" evidence="1">
    <location>
        <begin position="239"/>
        <end position="250"/>
    </location>
</feature>
<dbReference type="EMBL" id="AAOA02000003">
    <property type="protein sequence ID" value="EAQ96819.2"/>
    <property type="molecule type" value="Genomic_DNA"/>
</dbReference>
<dbReference type="OrthoDB" id="7629852at2"/>
<evidence type="ECO:0000256" key="1">
    <source>
        <dbReference type="SAM" id="MobiDB-lite"/>
    </source>
</evidence>
<sequence length="268" mass="30227">MQRLTATLFLIFSCALMSMMPASVFGEASSDTQGSVYVDSEDPMADVQRALEKAKQTDKLLLLVLGAQWCHDSRGLAEKFTDPAVAAVLDAHYETVFIDVGYFKDLREVTRRFDQAHYFATPTVMIVNAQSERLINREDMHIWGSADSVPLEKYAEYFAAYAANPSPAFVPLPPAQASVVAAFEERNARRLQSAYEHLVPAMRREDETGRASDAFLAQWREVWRYRSSLQRDIVTLRQEAQKTPESEQRLPEYAPFSWEASGSAQPDS</sequence>
<dbReference type="SUPFAM" id="SSF52833">
    <property type="entry name" value="Thioredoxin-like"/>
    <property type="match status" value="1"/>
</dbReference>
<dbReference type="eggNOG" id="COG0526">
    <property type="taxonomic scope" value="Bacteria"/>
</dbReference>
<organism evidence="3 4">
    <name type="scientific">Congregibacter litoralis KT71</name>
    <dbReference type="NCBI Taxonomy" id="314285"/>
    <lineage>
        <taxon>Bacteria</taxon>
        <taxon>Pseudomonadati</taxon>
        <taxon>Pseudomonadota</taxon>
        <taxon>Gammaproteobacteria</taxon>
        <taxon>Cellvibrionales</taxon>
        <taxon>Halieaceae</taxon>
        <taxon>Congregibacter</taxon>
    </lineage>
</organism>
<proteinExistence type="predicted"/>
<comment type="caution">
    <text evidence="3">The sequence shown here is derived from an EMBL/GenBank/DDBJ whole genome shotgun (WGS) entry which is preliminary data.</text>
</comment>
<dbReference type="STRING" id="314285.KT71_10979"/>
<feature type="region of interest" description="Disordered" evidence="1">
    <location>
        <begin position="238"/>
        <end position="268"/>
    </location>
</feature>
<dbReference type="InterPro" id="IPR036249">
    <property type="entry name" value="Thioredoxin-like_sf"/>
</dbReference>
<dbReference type="HOGENOM" id="CLU_1044927_0_0_6"/>
<feature type="chain" id="PRO_5002664532" evidence="2">
    <location>
        <begin position="25"/>
        <end position="268"/>
    </location>
</feature>
<dbReference type="AlphaFoldDB" id="A4AAU7"/>
<protein>
    <submittedName>
        <fullName evidence="3">Uncharacterized protein</fullName>
    </submittedName>
</protein>
<keyword evidence="2" id="KW-0732">Signal</keyword>
<reference evidence="3 4" key="2">
    <citation type="journal article" date="2009" name="PLoS ONE">
        <title>The photosynthetic apparatus and its regulation in the aerobic gammaproteobacterium Congregibacter litoralis gen. nov., sp. nov.</title>
        <authorList>
            <person name="Spring S."/>
            <person name="Lunsdorf H."/>
            <person name="Fuchs B.M."/>
            <person name="Tindall B.J."/>
        </authorList>
    </citation>
    <scope>NUCLEOTIDE SEQUENCE [LARGE SCALE GENOMIC DNA]</scope>
    <source>
        <strain evidence="3">KT71</strain>
    </source>
</reference>
<reference evidence="3 4" key="1">
    <citation type="journal article" date="2007" name="Proc. Natl. Acad. Sci. U.S.A.">
        <title>Characterization of a marine gammaproteobacterium capable of aerobic anoxygenic photosynthesis.</title>
        <authorList>
            <person name="Fuchs B.M."/>
            <person name="Spring S."/>
            <person name="Teeling H."/>
            <person name="Quast C."/>
            <person name="Wulf J."/>
            <person name="Schattenhofer M."/>
            <person name="Yan S."/>
            <person name="Ferriera S."/>
            <person name="Johnson J."/>
            <person name="Glockner F.O."/>
            <person name="Amann R."/>
        </authorList>
    </citation>
    <scope>NUCLEOTIDE SEQUENCE [LARGE SCALE GENOMIC DNA]</scope>
    <source>
        <strain evidence="3">KT71</strain>
    </source>
</reference>
<name>A4AAU7_9GAMM</name>
<evidence type="ECO:0000313" key="3">
    <source>
        <dbReference type="EMBL" id="EAQ96819.2"/>
    </source>
</evidence>